<dbReference type="UniPathway" id="UPA00219"/>
<evidence type="ECO:0000256" key="4">
    <source>
        <dbReference type="ARBA" id="ARBA00022679"/>
    </source>
</evidence>
<dbReference type="NCBIfam" id="TIGR01133">
    <property type="entry name" value="murG"/>
    <property type="match status" value="1"/>
</dbReference>
<evidence type="ECO:0000256" key="6">
    <source>
        <dbReference type="ARBA" id="ARBA00022984"/>
    </source>
</evidence>
<name>A0A397PFM4_9HYPH</name>
<dbReference type="Proteomes" id="UP000266273">
    <property type="component" value="Unassembled WGS sequence"/>
</dbReference>
<evidence type="ECO:0000259" key="13">
    <source>
        <dbReference type="Pfam" id="PF04101"/>
    </source>
</evidence>
<evidence type="ECO:0000259" key="12">
    <source>
        <dbReference type="Pfam" id="PF03033"/>
    </source>
</evidence>
<dbReference type="EC" id="2.4.1.227" evidence="10"/>
<feature type="domain" description="Glycosyl transferase family 28 C-terminal" evidence="13">
    <location>
        <begin position="189"/>
        <end position="355"/>
    </location>
</feature>
<evidence type="ECO:0000313" key="15">
    <source>
        <dbReference type="Proteomes" id="UP000266273"/>
    </source>
</evidence>
<feature type="region of interest" description="Disordered" evidence="11">
    <location>
        <begin position="366"/>
        <end position="389"/>
    </location>
</feature>
<comment type="catalytic activity">
    <reaction evidence="10">
        <text>di-trans,octa-cis-undecaprenyl diphospho-N-acetyl-alpha-D-muramoyl-L-alanyl-D-glutamyl-meso-2,6-diaminopimeloyl-D-alanyl-D-alanine + UDP-N-acetyl-alpha-D-glucosamine = di-trans,octa-cis-undecaprenyl diphospho-[N-acetyl-alpha-D-glucosaminyl-(1-&gt;4)]-N-acetyl-alpha-D-muramoyl-L-alanyl-D-glutamyl-meso-2,6-diaminopimeloyl-D-alanyl-D-alanine + UDP + H(+)</text>
        <dbReference type="Rhea" id="RHEA:31227"/>
        <dbReference type="ChEBI" id="CHEBI:15378"/>
        <dbReference type="ChEBI" id="CHEBI:57705"/>
        <dbReference type="ChEBI" id="CHEBI:58223"/>
        <dbReference type="ChEBI" id="CHEBI:61387"/>
        <dbReference type="ChEBI" id="CHEBI:61388"/>
        <dbReference type="EC" id="2.4.1.227"/>
    </reaction>
</comment>
<feature type="binding site" evidence="10">
    <location>
        <begin position="13"/>
        <end position="15"/>
    </location>
    <ligand>
        <name>UDP-N-acetyl-alpha-D-glucosamine</name>
        <dbReference type="ChEBI" id="CHEBI:57705"/>
    </ligand>
</feature>
<evidence type="ECO:0000256" key="9">
    <source>
        <dbReference type="ARBA" id="ARBA00023316"/>
    </source>
</evidence>
<feature type="binding site" evidence="10">
    <location>
        <position position="195"/>
    </location>
    <ligand>
        <name>UDP-N-acetyl-alpha-D-glucosamine</name>
        <dbReference type="ChEBI" id="CHEBI:57705"/>
    </ligand>
</feature>
<dbReference type="GO" id="GO:0071555">
    <property type="term" value="P:cell wall organization"/>
    <property type="evidence" value="ECO:0007669"/>
    <property type="project" value="UniProtKB-KW"/>
</dbReference>
<proteinExistence type="inferred from homology"/>
<dbReference type="GO" id="GO:0051301">
    <property type="term" value="P:cell division"/>
    <property type="evidence" value="ECO:0007669"/>
    <property type="project" value="UniProtKB-KW"/>
</dbReference>
<sequence>MTRPSIVMTAGGTGGHLFPAKSLAQELSWRGYAIDLITDTRSSKFDTDFPAREVYRVNAATFRGRSPIEATKTVAKLSSGFHMAYRVLGEIKPSAVIGFGGYPTIPPMLAALARGIPTLTHEQNAVMGRANRLLGPMVRAVAYSFEDTKFLEGKLLHKAFLTGTPLRRAVLNMRTQVYNSPPPDGQLNLLVFGGSQGAHFFAEMMPAALYLLPEHIRDRLLVVQQCREEDIENVFDSYERAGVAAELATFFDDLPERMATSHLVVSRSGATTVAELCAIGRPAVLVPLPHSLDNDQYENAMRFERGGGGWCYEEGAMTPERFAGVVRRLFEEPGSLIRAASAAKAMARYDAVERLADVVESVIEQKPSDEQAEIEEQERAEILSRDGGT</sequence>
<keyword evidence="8 10" id="KW-0131">Cell cycle</keyword>
<comment type="caution">
    <text evidence="14">The sequence shown here is derived from an EMBL/GenBank/DDBJ whole genome shotgun (WGS) entry which is preliminary data.</text>
</comment>
<evidence type="ECO:0000256" key="11">
    <source>
        <dbReference type="SAM" id="MobiDB-lite"/>
    </source>
</evidence>
<keyword evidence="1 10" id="KW-1003">Cell membrane</keyword>
<dbReference type="GO" id="GO:0050511">
    <property type="term" value="F:undecaprenyldiphospho-muramoylpentapeptide beta-N-acetylglucosaminyltransferase activity"/>
    <property type="evidence" value="ECO:0007669"/>
    <property type="project" value="UniProtKB-UniRule"/>
</dbReference>
<dbReference type="Pfam" id="PF03033">
    <property type="entry name" value="Glyco_transf_28"/>
    <property type="match status" value="1"/>
</dbReference>
<keyword evidence="15" id="KW-1185">Reference proteome</keyword>
<keyword evidence="4 10" id="KW-0808">Transferase</keyword>
<protein>
    <recommendedName>
        <fullName evidence="10">UDP-N-acetylglucosamine--N-acetylmuramyl-(pentapeptide) pyrophosphoryl-undecaprenol N-acetylglucosamine transferase</fullName>
        <ecNumber evidence="10">2.4.1.227</ecNumber>
    </recommendedName>
    <alternativeName>
        <fullName evidence="10">Undecaprenyl-PP-MurNAc-pentapeptide-UDPGlcNAc GlcNAc transferase</fullName>
    </alternativeName>
</protein>
<feature type="domain" description="Glycosyltransferase family 28 N-terminal" evidence="12">
    <location>
        <begin position="6"/>
        <end position="142"/>
    </location>
</feature>
<dbReference type="PANTHER" id="PTHR21015:SF22">
    <property type="entry name" value="GLYCOSYLTRANSFERASE"/>
    <property type="match status" value="1"/>
</dbReference>
<comment type="function">
    <text evidence="10">Cell wall formation. Catalyzes the transfer of a GlcNAc subunit on undecaprenyl-pyrophosphoryl-MurNAc-pentapeptide (lipid intermediate I) to form undecaprenyl-pyrophosphoryl-MurNAc-(pentapeptide)GlcNAc (lipid intermediate II).</text>
</comment>
<feature type="compositionally biased region" description="Basic and acidic residues" evidence="11">
    <location>
        <begin position="377"/>
        <end position="389"/>
    </location>
</feature>
<dbReference type="GO" id="GO:0009252">
    <property type="term" value="P:peptidoglycan biosynthetic process"/>
    <property type="evidence" value="ECO:0007669"/>
    <property type="project" value="UniProtKB-UniRule"/>
</dbReference>
<feature type="binding site" evidence="10">
    <location>
        <position position="167"/>
    </location>
    <ligand>
        <name>UDP-N-acetyl-alpha-D-glucosamine</name>
        <dbReference type="ChEBI" id="CHEBI:57705"/>
    </ligand>
</feature>
<evidence type="ECO:0000256" key="8">
    <source>
        <dbReference type="ARBA" id="ARBA00023306"/>
    </source>
</evidence>
<dbReference type="RefSeq" id="WP_245410451.1">
    <property type="nucleotide sequence ID" value="NZ_QXDF01000002.1"/>
</dbReference>
<dbReference type="Gene3D" id="3.40.50.2000">
    <property type="entry name" value="Glycogen Phosphorylase B"/>
    <property type="match status" value="2"/>
</dbReference>
<dbReference type="InterPro" id="IPR004276">
    <property type="entry name" value="GlycoTrans_28_N"/>
</dbReference>
<dbReference type="InterPro" id="IPR006009">
    <property type="entry name" value="GlcNAc_MurG"/>
</dbReference>
<comment type="caution">
    <text evidence="10">Lacks conserved residue(s) required for the propagation of feature annotation.</text>
</comment>
<keyword evidence="6 10" id="KW-0573">Peptidoglycan synthesis</keyword>
<reference evidence="14 15" key="1">
    <citation type="submission" date="2018-08" db="EMBL/GenBank/DDBJ databases">
        <title>Genomic Encyclopedia of Archaeal and Bacterial Type Strains, Phase II (KMG-II): from individual species to whole genera.</title>
        <authorList>
            <person name="Goeker M."/>
        </authorList>
    </citation>
    <scope>NUCLEOTIDE SEQUENCE [LARGE SCALE GENOMIC DNA]</scope>
    <source>
        <strain evidence="14 15">DSM 5002</strain>
    </source>
</reference>
<evidence type="ECO:0000256" key="1">
    <source>
        <dbReference type="ARBA" id="ARBA00022475"/>
    </source>
</evidence>
<dbReference type="Pfam" id="PF04101">
    <property type="entry name" value="Glyco_tran_28_C"/>
    <property type="match status" value="1"/>
</dbReference>
<evidence type="ECO:0000256" key="10">
    <source>
        <dbReference type="HAMAP-Rule" id="MF_00033"/>
    </source>
</evidence>
<dbReference type="InterPro" id="IPR007235">
    <property type="entry name" value="Glyco_trans_28_C"/>
</dbReference>
<organism evidence="14 15">
    <name type="scientific">Dichotomicrobium thermohalophilum</name>
    <dbReference type="NCBI Taxonomy" id="933063"/>
    <lineage>
        <taxon>Bacteria</taxon>
        <taxon>Pseudomonadati</taxon>
        <taxon>Pseudomonadota</taxon>
        <taxon>Alphaproteobacteria</taxon>
        <taxon>Hyphomicrobiales</taxon>
        <taxon>Hyphomicrobiaceae</taxon>
        <taxon>Dichotomicrobium</taxon>
    </lineage>
</organism>
<dbReference type="PANTHER" id="PTHR21015">
    <property type="entry name" value="UDP-N-ACETYLGLUCOSAMINE--N-ACETYLMURAMYL-(PENTAPEPTIDE) PYROPHOSPHORYL-UNDECAPRENOL N-ACETYLGLUCOSAMINE TRANSFERASE 1"/>
    <property type="match status" value="1"/>
</dbReference>
<evidence type="ECO:0000256" key="5">
    <source>
        <dbReference type="ARBA" id="ARBA00022960"/>
    </source>
</evidence>
<evidence type="ECO:0000256" key="3">
    <source>
        <dbReference type="ARBA" id="ARBA00022676"/>
    </source>
</evidence>
<dbReference type="GO" id="GO:0005975">
    <property type="term" value="P:carbohydrate metabolic process"/>
    <property type="evidence" value="ECO:0007669"/>
    <property type="project" value="InterPro"/>
</dbReference>
<evidence type="ECO:0000256" key="2">
    <source>
        <dbReference type="ARBA" id="ARBA00022618"/>
    </source>
</evidence>
<feature type="binding site" evidence="10">
    <location>
        <position position="124"/>
    </location>
    <ligand>
        <name>UDP-N-acetyl-alpha-D-glucosamine</name>
        <dbReference type="ChEBI" id="CHEBI:57705"/>
    </ligand>
</feature>
<dbReference type="HAMAP" id="MF_00033">
    <property type="entry name" value="MurG"/>
    <property type="match status" value="1"/>
</dbReference>
<evidence type="ECO:0000256" key="7">
    <source>
        <dbReference type="ARBA" id="ARBA00023136"/>
    </source>
</evidence>
<keyword evidence="7 10" id="KW-0472">Membrane</keyword>
<dbReference type="GO" id="GO:0051991">
    <property type="term" value="F:UDP-N-acetyl-D-glucosamine:N-acetylmuramoyl-L-alanyl-D-glutamyl-meso-2,6-diaminopimelyl-D-alanyl-D-alanine-diphosphoundecaprenol 4-beta-N-acetylglucosaminlytransferase activity"/>
    <property type="evidence" value="ECO:0007669"/>
    <property type="project" value="RHEA"/>
</dbReference>
<dbReference type="EMBL" id="QXDF01000002">
    <property type="protein sequence ID" value="RIA47758.1"/>
    <property type="molecule type" value="Genomic_DNA"/>
</dbReference>
<dbReference type="GO" id="GO:0005886">
    <property type="term" value="C:plasma membrane"/>
    <property type="evidence" value="ECO:0007669"/>
    <property type="project" value="UniProtKB-SubCell"/>
</dbReference>
<keyword evidence="9 10" id="KW-0961">Cell wall biogenesis/degradation</keyword>
<dbReference type="GO" id="GO:0008360">
    <property type="term" value="P:regulation of cell shape"/>
    <property type="evidence" value="ECO:0007669"/>
    <property type="project" value="UniProtKB-KW"/>
</dbReference>
<keyword evidence="3 10" id="KW-0328">Glycosyltransferase</keyword>
<dbReference type="AlphaFoldDB" id="A0A397PFM4"/>
<comment type="pathway">
    <text evidence="10">Cell wall biogenesis; peptidoglycan biosynthesis.</text>
</comment>
<gene>
    <name evidence="10" type="primary">murG</name>
    <name evidence="14" type="ORF">BXY53_2325</name>
</gene>
<keyword evidence="5 10" id="KW-0133">Cell shape</keyword>
<comment type="subcellular location">
    <subcellularLocation>
        <location evidence="10">Cell membrane</location>
        <topology evidence="10">Peripheral membrane protein</topology>
        <orientation evidence="10">Cytoplasmic side</orientation>
    </subcellularLocation>
</comment>
<keyword evidence="2 10" id="KW-0132">Cell division</keyword>
<feature type="binding site" evidence="10">
    <location>
        <position position="296"/>
    </location>
    <ligand>
        <name>UDP-N-acetyl-alpha-D-glucosamine</name>
        <dbReference type="ChEBI" id="CHEBI:57705"/>
    </ligand>
</feature>
<dbReference type="CDD" id="cd03785">
    <property type="entry name" value="GT28_MurG"/>
    <property type="match status" value="1"/>
</dbReference>
<evidence type="ECO:0000313" key="14">
    <source>
        <dbReference type="EMBL" id="RIA47758.1"/>
    </source>
</evidence>
<accession>A0A397PFM4</accession>
<dbReference type="SUPFAM" id="SSF53756">
    <property type="entry name" value="UDP-Glycosyltransferase/glycogen phosphorylase"/>
    <property type="match status" value="1"/>
</dbReference>
<comment type="similarity">
    <text evidence="10">Belongs to the glycosyltransferase 28 family. MurG subfamily.</text>
</comment>